<evidence type="ECO:0000256" key="1">
    <source>
        <dbReference type="ARBA" id="ARBA00001933"/>
    </source>
</evidence>
<evidence type="ECO:0000313" key="7">
    <source>
        <dbReference type="EMBL" id="NDS67860.1"/>
    </source>
</evidence>
<dbReference type="NCBIfam" id="NF005697">
    <property type="entry name" value="PRK07505.1"/>
    <property type="match status" value="1"/>
</dbReference>
<dbReference type="InterPro" id="IPR015421">
    <property type="entry name" value="PyrdxlP-dep_Trfase_major"/>
</dbReference>
<dbReference type="GO" id="GO:0030170">
    <property type="term" value="F:pyridoxal phosphate binding"/>
    <property type="evidence" value="ECO:0007669"/>
    <property type="project" value="InterPro"/>
</dbReference>
<dbReference type="InterPro" id="IPR004839">
    <property type="entry name" value="Aminotransferase_I/II_large"/>
</dbReference>
<reference evidence="7" key="1">
    <citation type="submission" date="2019-08" db="EMBL/GenBank/DDBJ databases">
        <authorList>
            <person name="Busch A."/>
        </authorList>
    </citation>
    <scope>NUCLEOTIDE SEQUENCE</scope>
    <source>
        <strain evidence="7">15T0085</strain>
        <strain evidence="6">17T1429</strain>
    </source>
</reference>
<dbReference type="EMBL" id="JAAGKH010000051">
    <property type="protein sequence ID" value="NDR89317.1"/>
    <property type="molecule type" value="Genomic_DNA"/>
</dbReference>
<keyword evidence="3 7" id="KW-0808">Transferase</keyword>
<evidence type="ECO:0000256" key="3">
    <source>
        <dbReference type="ARBA" id="ARBA00022679"/>
    </source>
</evidence>
<dbReference type="GO" id="GO:0008483">
    <property type="term" value="F:transaminase activity"/>
    <property type="evidence" value="ECO:0007669"/>
    <property type="project" value="UniProtKB-KW"/>
</dbReference>
<dbReference type="KEGG" id="ftz:CH68_1321"/>
<dbReference type="InterPro" id="IPR015422">
    <property type="entry name" value="PyrdxlP-dep_Trfase_small"/>
</dbReference>
<dbReference type="InterPro" id="IPR050087">
    <property type="entry name" value="AON_synthase_class-II"/>
</dbReference>
<dbReference type="Gene3D" id="3.90.1150.10">
    <property type="entry name" value="Aspartate Aminotransferase, domain 1"/>
    <property type="match status" value="1"/>
</dbReference>
<dbReference type="KEGG" id="ftc:DA46_1557"/>
<evidence type="ECO:0000256" key="2">
    <source>
        <dbReference type="ARBA" id="ARBA00010008"/>
    </source>
</evidence>
<protein>
    <submittedName>
        <fullName evidence="7">Aminotransferase class I/II-fold pyridoxal phosphate-dependent enzyme</fullName>
    </submittedName>
</protein>
<dbReference type="Pfam" id="PF00155">
    <property type="entry name" value="Aminotran_1_2"/>
    <property type="match status" value="1"/>
</dbReference>
<keyword evidence="7" id="KW-0032">Aminotransferase</keyword>
<dbReference type="Gene3D" id="3.40.640.10">
    <property type="entry name" value="Type I PLP-dependent aspartate aminotransferase-like (Major domain)"/>
    <property type="match status" value="1"/>
</dbReference>
<dbReference type="InterPro" id="IPR015424">
    <property type="entry name" value="PyrdxlP-dep_Trfase"/>
</dbReference>
<sequence>MQITENWFIKRVNRAEKFLDLSYSCARNTFKKSERKNILLTDNKTYLEFVSCSYLGLHNDKQIIDAVKKSKALKAQGFLFSSSRTRVISQNEKYALDKLKEVFAPYSPVLFQNLHTTHLGIIPLLLSGIFPKIDQGKPIHCIIDKYAHQSLKILVGIIKQFCEVEFIDNTDIDKLSSRLKQIHQGNKIPFIMMDSVGSMGKIYPVKEIVDLVNTYNGYVYFDDAHGMSIIGKNGSGYVLKELDYRLNDRVFIATSLTKAFGGQGGVILMPYQEQIDFILQYCTTYTFSGPLSIPSLEVISKSCEIHLSSQIDLLQQKLHNNLKYFDQEISNIKYNQLRNSFVPFRIIYIGNEDDAIKYYKQLKAAGILVTCAIYPVVEKSNAILRITFSASHKNSDIKLLVSSLKNILTDYNA</sequence>
<dbReference type="SUPFAM" id="SSF53383">
    <property type="entry name" value="PLP-dependent transferases"/>
    <property type="match status" value="1"/>
</dbReference>
<dbReference type="HOGENOM" id="CLU_015846_11_0_6"/>
<dbReference type="OMA" id="HWSCART"/>
<dbReference type="AlphaFoldDB" id="A0A0B6E013"/>
<comment type="caution">
    <text evidence="7">The sequence shown here is derived from an EMBL/GenBank/DDBJ whole genome shotgun (WGS) entry which is preliminary data.</text>
</comment>
<dbReference type="SMR" id="A0A0B6E013"/>
<gene>
    <name evidence="7" type="ORF">FWI86_01750</name>
    <name evidence="6" type="ORF">FWJ04_06755</name>
</gene>
<dbReference type="PANTHER" id="PTHR13693">
    <property type="entry name" value="CLASS II AMINOTRANSFERASE/8-AMINO-7-OXONONANOATE SYNTHASE"/>
    <property type="match status" value="1"/>
</dbReference>
<comment type="similarity">
    <text evidence="2">Belongs to the class-II pyridoxal-phosphate-dependent aminotransferase family. BioF subfamily.</text>
</comment>
<evidence type="ECO:0000313" key="6">
    <source>
        <dbReference type="EMBL" id="NDR89317.1"/>
    </source>
</evidence>
<dbReference type="KEGG" id="ftv:CH67_1590"/>
<reference evidence="7" key="2">
    <citation type="submission" date="2020-02" db="EMBL/GenBank/DDBJ databases">
        <title>Using affinity propagation clustering for identifying bacterial clades and subclades with whole-genome sequences of Francisella tularensis.</title>
        <authorList>
            <person name="Homeier-Bachmann T."/>
            <person name="Abdel-Glil M.Y."/>
            <person name="Hackbart A."/>
            <person name="Hotzel H."/>
            <person name="Tomaso H."/>
        </authorList>
    </citation>
    <scope>NUCLEOTIDE SEQUENCE</scope>
    <source>
        <strain evidence="7">15T0085</strain>
        <strain evidence="6">17T1429</strain>
    </source>
</reference>
<feature type="domain" description="Aminotransferase class I/classII large" evidence="5">
    <location>
        <begin position="169"/>
        <end position="404"/>
    </location>
</feature>
<dbReference type="RefSeq" id="WP_003016318.1">
    <property type="nucleotide sequence ID" value="NZ_CP009693.1"/>
</dbReference>
<comment type="cofactor">
    <cofactor evidence="1">
        <name>pyridoxal 5'-phosphate</name>
        <dbReference type="ChEBI" id="CHEBI:597326"/>
    </cofactor>
</comment>
<dbReference type="PANTHER" id="PTHR13693:SF77">
    <property type="entry name" value="8-AMINO-7-OXONONANOATE SYNTHASE"/>
    <property type="match status" value="1"/>
</dbReference>
<keyword evidence="4" id="KW-0663">Pyridoxal phosphate</keyword>
<dbReference type="eggNOG" id="COG0156">
    <property type="taxonomic scope" value="Bacteria"/>
</dbReference>
<organism evidence="7">
    <name type="scientific">Francisella tularensis subsp. holarctica</name>
    <dbReference type="NCBI Taxonomy" id="119857"/>
    <lineage>
        <taxon>Bacteria</taxon>
        <taxon>Pseudomonadati</taxon>
        <taxon>Pseudomonadota</taxon>
        <taxon>Gammaproteobacteria</taxon>
        <taxon>Thiotrichales</taxon>
        <taxon>Francisellaceae</taxon>
        <taxon>Francisella</taxon>
    </lineage>
</organism>
<proteinExistence type="inferred from homology"/>
<name>A0A0B6E013_FRATU</name>
<dbReference type="EMBL" id="JAAGJP010000007">
    <property type="protein sequence ID" value="NDS67860.1"/>
    <property type="molecule type" value="Genomic_DNA"/>
</dbReference>
<accession>A0A0B6E013</accession>
<evidence type="ECO:0000256" key="4">
    <source>
        <dbReference type="ARBA" id="ARBA00022898"/>
    </source>
</evidence>
<evidence type="ECO:0000259" key="5">
    <source>
        <dbReference type="Pfam" id="PF00155"/>
    </source>
</evidence>